<dbReference type="SUPFAM" id="SSF52540">
    <property type="entry name" value="P-loop containing nucleoside triphosphate hydrolases"/>
    <property type="match status" value="1"/>
</dbReference>
<comment type="caution">
    <text evidence="8">The sequence shown here is derived from an EMBL/GenBank/DDBJ whole genome shotgun (WGS) entry which is preliminary data.</text>
</comment>
<reference evidence="8 9" key="1">
    <citation type="submission" date="2014-08" db="EMBL/GenBank/DDBJ databases">
        <title>Porphyromonas canoris strain:OH2762 Genome sequencing.</title>
        <authorList>
            <person name="Wallis C."/>
            <person name="Deusch O."/>
            <person name="O'Flynn C."/>
            <person name="Davis I."/>
            <person name="Jospin G."/>
            <person name="Darling A.E."/>
            <person name="Coil D.A."/>
            <person name="Alexiev A."/>
            <person name="Horsfall A."/>
            <person name="Kirkwood N."/>
            <person name="Harris S."/>
            <person name="Eisen J.A."/>
        </authorList>
    </citation>
    <scope>NUCLEOTIDE SEQUENCE [LARGE SCALE GENOMIC DNA]</scope>
    <source>
        <strain evidence="9">COT-108 OH2762</strain>
    </source>
</reference>
<evidence type="ECO:0000259" key="6">
    <source>
        <dbReference type="PROSITE" id="PS50045"/>
    </source>
</evidence>
<accession>A0ABR4XN80</accession>
<protein>
    <submittedName>
        <fullName evidence="8">Chemotaxis protein CheY</fullName>
    </submittedName>
</protein>
<keyword evidence="5" id="KW-0597">Phosphoprotein</keyword>
<dbReference type="InterPro" id="IPR002197">
    <property type="entry name" value="HTH_Fis"/>
</dbReference>
<keyword evidence="2" id="KW-0067">ATP-binding</keyword>
<dbReference type="SUPFAM" id="SSF52172">
    <property type="entry name" value="CheY-like"/>
    <property type="match status" value="1"/>
</dbReference>
<feature type="domain" description="Response regulatory" evidence="7">
    <location>
        <begin position="5"/>
        <end position="123"/>
    </location>
</feature>
<dbReference type="Pfam" id="PF25601">
    <property type="entry name" value="AAA_lid_14"/>
    <property type="match status" value="1"/>
</dbReference>
<dbReference type="PRINTS" id="PR01590">
    <property type="entry name" value="HTHFIS"/>
</dbReference>
<dbReference type="InterPro" id="IPR058031">
    <property type="entry name" value="AAA_lid_NorR"/>
</dbReference>
<dbReference type="PROSITE" id="PS00676">
    <property type="entry name" value="SIGMA54_INTERACT_2"/>
    <property type="match status" value="1"/>
</dbReference>
<dbReference type="Gene3D" id="1.10.10.60">
    <property type="entry name" value="Homeodomain-like"/>
    <property type="match status" value="1"/>
</dbReference>
<evidence type="ECO:0000313" key="8">
    <source>
        <dbReference type="EMBL" id="KGN93612.1"/>
    </source>
</evidence>
<dbReference type="InterPro" id="IPR025943">
    <property type="entry name" value="Sigma_54_int_dom_ATP-bd_2"/>
</dbReference>
<dbReference type="PANTHER" id="PTHR32071">
    <property type="entry name" value="TRANSCRIPTIONAL REGULATORY PROTEIN"/>
    <property type="match status" value="1"/>
</dbReference>
<dbReference type="RefSeq" id="WP_036788216.1">
    <property type="nucleotide sequence ID" value="NZ_JQZV01000001.1"/>
</dbReference>
<keyword evidence="1" id="KW-0547">Nucleotide-binding</keyword>
<dbReference type="InterPro" id="IPR001789">
    <property type="entry name" value="Sig_transdc_resp-reg_receiver"/>
</dbReference>
<dbReference type="InterPro" id="IPR002078">
    <property type="entry name" value="Sigma_54_int"/>
</dbReference>
<evidence type="ECO:0000256" key="4">
    <source>
        <dbReference type="ARBA" id="ARBA00023163"/>
    </source>
</evidence>
<dbReference type="SUPFAM" id="SSF46689">
    <property type="entry name" value="Homeodomain-like"/>
    <property type="match status" value="1"/>
</dbReference>
<dbReference type="Pfam" id="PF00158">
    <property type="entry name" value="Sigma54_activat"/>
    <property type="match status" value="1"/>
</dbReference>
<dbReference type="Gene3D" id="1.10.8.60">
    <property type="match status" value="1"/>
</dbReference>
<dbReference type="InterPro" id="IPR025662">
    <property type="entry name" value="Sigma_54_int_dom_ATP-bd_1"/>
</dbReference>
<evidence type="ECO:0000313" key="9">
    <source>
        <dbReference type="Proteomes" id="UP000030101"/>
    </source>
</evidence>
<evidence type="ECO:0000256" key="3">
    <source>
        <dbReference type="ARBA" id="ARBA00023015"/>
    </source>
</evidence>
<evidence type="ECO:0000256" key="2">
    <source>
        <dbReference type="ARBA" id="ARBA00022840"/>
    </source>
</evidence>
<dbReference type="InterPro" id="IPR027417">
    <property type="entry name" value="P-loop_NTPase"/>
</dbReference>
<sequence>METAHLLVVDDDSAIRSSLSLLLKRAGYNVSVAESPRAALSCIEEQPPHLILMDMNFSLSTTGDEGLFLLSQVKKRWEEIPVILMTAWGSIELAVKGMQAGAFDFVTKPWDNYKLLESVRNALELNRPETGEKEISSRQQLDKKHSFDHIIGHSPAIIELLQTVARIAPTTASVLITGESGTGKELIAEAIHLNSKRRSESFVKVNLGGISASLFESEMFGHKKGAFTDAVASRTGRFALADKGTIFLDEIGELDLASQVKLLRVLQDQTFEVLGESSPTKVDIRVVSATNADLASMVAAGTFREDLYYRINLIVLRVPPLRERREDIPLLAKHFAQKLCKANGLPAVSFTPEAESFLSSLHYSGNVRELKNLIERSILISGKSVLDKGDIQHREEQYLPDTPPLSEQTLEEIEAETIRQKITEYNGNLSRVAKALGISRGALYRRLDRYGIKY</sequence>
<dbReference type="Proteomes" id="UP000030101">
    <property type="component" value="Unassembled WGS sequence"/>
</dbReference>
<dbReference type="SMART" id="SM00448">
    <property type="entry name" value="REC"/>
    <property type="match status" value="1"/>
</dbReference>
<dbReference type="EMBL" id="JQZV01000001">
    <property type="protein sequence ID" value="KGN93612.1"/>
    <property type="molecule type" value="Genomic_DNA"/>
</dbReference>
<dbReference type="CDD" id="cd00009">
    <property type="entry name" value="AAA"/>
    <property type="match status" value="1"/>
</dbReference>
<keyword evidence="9" id="KW-1185">Reference proteome</keyword>
<dbReference type="PANTHER" id="PTHR32071:SF57">
    <property type="entry name" value="C4-DICARBOXYLATE TRANSPORT TRANSCRIPTIONAL REGULATORY PROTEIN DCTD"/>
    <property type="match status" value="1"/>
</dbReference>
<dbReference type="InterPro" id="IPR003593">
    <property type="entry name" value="AAA+_ATPase"/>
</dbReference>
<keyword evidence="3" id="KW-0805">Transcription regulation</keyword>
<dbReference type="InterPro" id="IPR009057">
    <property type="entry name" value="Homeodomain-like_sf"/>
</dbReference>
<dbReference type="PROSITE" id="PS50045">
    <property type="entry name" value="SIGMA54_INTERACT_4"/>
    <property type="match status" value="1"/>
</dbReference>
<evidence type="ECO:0000256" key="1">
    <source>
        <dbReference type="ARBA" id="ARBA00022741"/>
    </source>
</evidence>
<evidence type="ECO:0000256" key="5">
    <source>
        <dbReference type="PROSITE-ProRule" id="PRU00169"/>
    </source>
</evidence>
<dbReference type="Gene3D" id="3.40.50.2300">
    <property type="match status" value="1"/>
</dbReference>
<dbReference type="Gene3D" id="3.40.50.300">
    <property type="entry name" value="P-loop containing nucleotide triphosphate hydrolases"/>
    <property type="match status" value="1"/>
</dbReference>
<organism evidence="8 9">
    <name type="scientific">Porphyromonas canoris</name>
    <dbReference type="NCBI Taxonomy" id="36875"/>
    <lineage>
        <taxon>Bacteria</taxon>
        <taxon>Pseudomonadati</taxon>
        <taxon>Bacteroidota</taxon>
        <taxon>Bacteroidia</taxon>
        <taxon>Bacteroidales</taxon>
        <taxon>Porphyromonadaceae</taxon>
        <taxon>Porphyromonas</taxon>
    </lineage>
</organism>
<feature type="modified residue" description="4-aspartylphosphate" evidence="5">
    <location>
        <position position="54"/>
    </location>
</feature>
<name>A0ABR4XN80_9PORP</name>
<keyword evidence="4" id="KW-0804">Transcription</keyword>
<dbReference type="Pfam" id="PF02954">
    <property type="entry name" value="HTH_8"/>
    <property type="match status" value="1"/>
</dbReference>
<proteinExistence type="predicted"/>
<dbReference type="InterPro" id="IPR011006">
    <property type="entry name" value="CheY-like_superfamily"/>
</dbReference>
<evidence type="ECO:0000259" key="7">
    <source>
        <dbReference type="PROSITE" id="PS50110"/>
    </source>
</evidence>
<dbReference type="Pfam" id="PF00072">
    <property type="entry name" value="Response_reg"/>
    <property type="match status" value="1"/>
</dbReference>
<gene>
    <name evidence="8" type="ORF">HQ43_00270</name>
</gene>
<dbReference type="PROSITE" id="PS50110">
    <property type="entry name" value="RESPONSE_REGULATORY"/>
    <property type="match status" value="1"/>
</dbReference>
<dbReference type="PROSITE" id="PS00675">
    <property type="entry name" value="SIGMA54_INTERACT_1"/>
    <property type="match status" value="1"/>
</dbReference>
<dbReference type="SMART" id="SM00382">
    <property type="entry name" value="AAA"/>
    <property type="match status" value="1"/>
</dbReference>
<feature type="domain" description="Sigma-54 factor interaction" evidence="6">
    <location>
        <begin position="150"/>
        <end position="379"/>
    </location>
</feature>